<keyword evidence="9" id="KW-0732">Signal</keyword>
<dbReference type="AlphaFoldDB" id="A0A1J7IKV3"/>
<feature type="signal peptide" evidence="9">
    <location>
        <begin position="1"/>
        <end position="18"/>
    </location>
</feature>
<dbReference type="SUPFAM" id="SSF51989">
    <property type="entry name" value="Glycosyl hydrolases family 6, cellulases"/>
    <property type="match status" value="1"/>
</dbReference>
<evidence type="ECO:0000256" key="7">
    <source>
        <dbReference type="PIRSR" id="PIRSR001100-2"/>
    </source>
</evidence>
<dbReference type="Proteomes" id="UP000182658">
    <property type="component" value="Unassembled WGS sequence"/>
</dbReference>
<evidence type="ECO:0000256" key="5">
    <source>
        <dbReference type="ARBA" id="ARBA00023326"/>
    </source>
</evidence>
<keyword evidence="3 9" id="KW-0119">Carbohydrate metabolism</keyword>
<accession>A0A1J7IKV3</accession>
<evidence type="ECO:0000256" key="4">
    <source>
        <dbReference type="ARBA" id="ARBA00023295"/>
    </source>
</evidence>
<dbReference type="PANTHER" id="PTHR34876:SF10">
    <property type="entry name" value="GLUCANASE"/>
    <property type="match status" value="1"/>
</dbReference>
<feature type="binding site" evidence="7">
    <location>
        <position position="213"/>
    </location>
    <ligand>
        <name>substrate</name>
    </ligand>
</feature>
<dbReference type="OrthoDB" id="64893at2759"/>
<evidence type="ECO:0000256" key="6">
    <source>
        <dbReference type="PIRSR" id="PIRSR001100-1"/>
    </source>
</evidence>
<dbReference type="InterPro" id="IPR036434">
    <property type="entry name" value="Beta_cellobiohydrolase_sf"/>
</dbReference>
<name>A0A1J7IKV3_9PEZI</name>
<keyword evidence="4 9" id="KW-0326">Glycosidase</keyword>
<evidence type="ECO:0000256" key="3">
    <source>
        <dbReference type="ARBA" id="ARBA00023277"/>
    </source>
</evidence>
<feature type="binding site" evidence="7">
    <location>
        <position position="77"/>
    </location>
    <ligand>
        <name>substrate</name>
    </ligand>
</feature>
<dbReference type="InterPro" id="IPR001524">
    <property type="entry name" value="Glyco_hydro_6_CS"/>
</dbReference>
<reference evidence="10 11" key="1">
    <citation type="submission" date="2016-10" db="EMBL/GenBank/DDBJ databases">
        <title>Draft genome sequence of Coniochaeta ligniaria NRRL30616, a lignocellulolytic fungus for bioabatement of inhibitors in plant biomass hydrolysates.</title>
        <authorList>
            <consortium name="DOE Joint Genome Institute"/>
            <person name="Jimenez D.J."/>
            <person name="Hector R.E."/>
            <person name="Riley R."/>
            <person name="Sun H."/>
            <person name="Grigoriev I.V."/>
            <person name="Van Elsas J.D."/>
            <person name="Nichols N.N."/>
        </authorList>
    </citation>
    <scope>NUCLEOTIDE SEQUENCE [LARGE SCALE GENOMIC DNA]</scope>
    <source>
        <strain evidence="10 11">NRRL 30616</strain>
    </source>
</reference>
<keyword evidence="1 9" id="KW-0378">Hydrolase</keyword>
<proteinExistence type="inferred from homology"/>
<gene>
    <name evidence="10" type="ORF">CONLIGDRAFT_580028</name>
</gene>
<dbReference type="PANTHER" id="PTHR34876">
    <property type="match status" value="1"/>
</dbReference>
<dbReference type="Pfam" id="PF01341">
    <property type="entry name" value="Glyco_hydro_6"/>
    <property type="match status" value="1"/>
</dbReference>
<dbReference type="PRINTS" id="PR00733">
    <property type="entry name" value="GLHYDRLASE6"/>
</dbReference>
<feature type="chain" id="PRO_5009365107" description="Glucanase" evidence="9">
    <location>
        <begin position="19"/>
        <end position="377"/>
    </location>
</feature>
<feature type="binding site" evidence="7">
    <location>
        <position position="340"/>
    </location>
    <ligand>
        <name>substrate</name>
    </ligand>
</feature>
<dbReference type="InterPro" id="IPR016288">
    <property type="entry name" value="Beta_cellobiohydrolase"/>
</dbReference>
<feature type="binding site" evidence="7">
    <location>
        <position position="336"/>
    </location>
    <ligand>
        <name>substrate</name>
    </ligand>
</feature>
<keyword evidence="2 9" id="KW-0136">Cellulose degradation</keyword>
<feature type="active site" description="Proton donor" evidence="6 8">
    <location>
        <position position="165"/>
    </location>
</feature>
<dbReference type="Gene3D" id="3.20.20.40">
    <property type="entry name" value="1, 4-beta cellobiohydrolase"/>
    <property type="match status" value="1"/>
</dbReference>
<keyword evidence="11" id="KW-1185">Reference proteome</keyword>
<evidence type="ECO:0000256" key="8">
    <source>
        <dbReference type="PROSITE-ProRule" id="PRU10057"/>
    </source>
</evidence>
<evidence type="ECO:0000313" key="10">
    <source>
        <dbReference type="EMBL" id="OIW28094.1"/>
    </source>
</evidence>
<dbReference type="STRING" id="1408157.A0A1J7IKV3"/>
<dbReference type="PIRSF" id="PIRSF001100">
    <property type="entry name" value="Beta_cellobiohydrolase"/>
    <property type="match status" value="1"/>
</dbReference>
<feature type="binding site" evidence="7">
    <location>
        <position position="249"/>
    </location>
    <ligand>
        <name>substrate</name>
    </ligand>
</feature>
<comment type="similarity">
    <text evidence="9">Belongs to the glycosyl hydrolase family 6.</text>
</comment>
<dbReference type="EMBL" id="KV875099">
    <property type="protein sequence ID" value="OIW28094.1"/>
    <property type="molecule type" value="Genomic_DNA"/>
</dbReference>
<feature type="active site" description="Proton acceptor" evidence="6">
    <location>
        <position position="342"/>
    </location>
</feature>
<dbReference type="PROSITE" id="PS00656">
    <property type="entry name" value="GLYCOSYL_HYDROL_F6_2"/>
    <property type="match status" value="1"/>
</dbReference>
<organism evidence="10 11">
    <name type="scientific">Coniochaeta ligniaria NRRL 30616</name>
    <dbReference type="NCBI Taxonomy" id="1408157"/>
    <lineage>
        <taxon>Eukaryota</taxon>
        <taxon>Fungi</taxon>
        <taxon>Dikarya</taxon>
        <taxon>Ascomycota</taxon>
        <taxon>Pezizomycotina</taxon>
        <taxon>Sordariomycetes</taxon>
        <taxon>Sordariomycetidae</taxon>
        <taxon>Coniochaetales</taxon>
        <taxon>Coniochaetaceae</taxon>
        <taxon>Coniochaeta</taxon>
    </lineage>
</organism>
<dbReference type="GO" id="GO:0030245">
    <property type="term" value="P:cellulose catabolic process"/>
    <property type="evidence" value="ECO:0007669"/>
    <property type="project" value="UniProtKB-KW"/>
</dbReference>
<evidence type="ECO:0000256" key="2">
    <source>
        <dbReference type="ARBA" id="ARBA00023001"/>
    </source>
</evidence>
<dbReference type="EC" id="3.2.1.-" evidence="9"/>
<evidence type="ECO:0000256" key="9">
    <source>
        <dbReference type="RuleBase" id="RU361186"/>
    </source>
</evidence>
<sequence length="377" mass="40816">MRPSSLFVAMITAGAVSAAPRLDRSKTTPNPFEGKKLFANPSWAEKLEPTYATFKAVGDDTNAAKVRTVQKTGTFVWVSDRYGLRNIDAAIKAARAEQARSGVRQIVGLVLYNLPDRDCSAGESAGELSSGNGGMDLYKNEFIKPYAAKVGAAKDLTFAIVLEPDALANAVTNQGNEFCAKAAPVYEEGIAYAIAKLQFPHVHLYMDAANGGWLGWDDNLPLAAAEFAKVVRMAGKGTKIRGFVTNVSNYNPFEAVVRENYTQYSRSWDESHYASSLAPFLEAEGLPSRFIIDQGRVAVPGARKEWGEWCNVQAGFGRVPTTTTNNRYVDSIVWVKPGGESDGMCGMDGAPKAGAWFPKYVEMLVKNADPSVVARSS</sequence>
<feature type="binding site" evidence="7">
    <location>
        <position position="309"/>
    </location>
    <ligand>
        <name>substrate</name>
    </ligand>
</feature>
<protein>
    <recommendedName>
        <fullName evidence="9">Glucanase</fullName>
        <ecNumber evidence="9">3.2.1.-</ecNumber>
    </recommendedName>
</protein>
<dbReference type="InParanoid" id="A0A1J7IKV3"/>
<keyword evidence="5 9" id="KW-0624">Polysaccharide degradation</keyword>
<evidence type="ECO:0000256" key="1">
    <source>
        <dbReference type="ARBA" id="ARBA00022801"/>
    </source>
</evidence>
<evidence type="ECO:0000313" key="11">
    <source>
        <dbReference type="Proteomes" id="UP000182658"/>
    </source>
</evidence>
<dbReference type="GO" id="GO:0004553">
    <property type="term" value="F:hydrolase activity, hydrolyzing O-glycosyl compounds"/>
    <property type="evidence" value="ECO:0007669"/>
    <property type="project" value="InterPro"/>
</dbReference>